<dbReference type="AlphaFoldDB" id="A0A8J5X9S0"/>
<reference evidence="1" key="2">
    <citation type="submission" date="2021-02" db="EMBL/GenBank/DDBJ databases">
        <authorList>
            <person name="Kimball J.A."/>
            <person name="Haas M.W."/>
            <person name="Macchietto M."/>
            <person name="Kono T."/>
            <person name="Duquette J."/>
            <person name="Shao M."/>
        </authorList>
    </citation>
    <scope>NUCLEOTIDE SEQUENCE</scope>
    <source>
        <tissue evidence="1">Fresh leaf tissue</tissue>
    </source>
</reference>
<evidence type="ECO:0000313" key="2">
    <source>
        <dbReference type="Proteomes" id="UP000729402"/>
    </source>
</evidence>
<gene>
    <name evidence="1" type="ORF">GUJ93_ZPchr0013g34879</name>
</gene>
<comment type="caution">
    <text evidence="1">The sequence shown here is derived from an EMBL/GenBank/DDBJ whole genome shotgun (WGS) entry which is preliminary data.</text>
</comment>
<dbReference type="EMBL" id="JAAALK010000079">
    <property type="protein sequence ID" value="KAG8100582.1"/>
    <property type="molecule type" value="Genomic_DNA"/>
</dbReference>
<keyword evidence="2" id="KW-1185">Reference proteome</keyword>
<accession>A0A8J5X9S0</accession>
<protein>
    <submittedName>
        <fullName evidence="1">Uncharacterized protein</fullName>
    </submittedName>
</protein>
<sequence length="98" mass="10057">MVVVAAGCRDGWEHGGGAPTSGILRRWGRVWAVAGGREHGVEATARVAYGGGRGPAVVGAGGGLRRRVRAVGAGGRRRWWEEAAAVGGDGLWARVQGD</sequence>
<dbReference type="Proteomes" id="UP000729402">
    <property type="component" value="Unassembled WGS sequence"/>
</dbReference>
<reference evidence="1" key="1">
    <citation type="journal article" date="2021" name="bioRxiv">
        <title>Whole Genome Assembly and Annotation of Northern Wild Rice, Zizania palustris L., Supports a Whole Genome Duplication in the Zizania Genus.</title>
        <authorList>
            <person name="Haas M."/>
            <person name="Kono T."/>
            <person name="Macchietto M."/>
            <person name="Millas R."/>
            <person name="McGilp L."/>
            <person name="Shao M."/>
            <person name="Duquette J."/>
            <person name="Hirsch C.N."/>
            <person name="Kimball J."/>
        </authorList>
    </citation>
    <scope>NUCLEOTIDE SEQUENCE</scope>
    <source>
        <tissue evidence="1">Fresh leaf tissue</tissue>
    </source>
</reference>
<organism evidence="1 2">
    <name type="scientific">Zizania palustris</name>
    <name type="common">Northern wild rice</name>
    <dbReference type="NCBI Taxonomy" id="103762"/>
    <lineage>
        <taxon>Eukaryota</taxon>
        <taxon>Viridiplantae</taxon>
        <taxon>Streptophyta</taxon>
        <taxon>Embryophyta</taxon>
        <taxon>Tracheophyta</taxon>
        <taxon>Spermatophyta</taxon>
        <taxon>Magnoliopsida</taxon>
        <taxon>Liliopsida</taxon>
        <taxon>Poales</taxon>
        <taxon>Poaceae</taxon>
        <taxon>BOP clade</taxon>
        <taxon>Oryzoideae</taxon>
        <taxon>Oryzeae</taxon>
        <taxon>Zizaniinae</taxon>
        <taxon>Zizania</taxon>
    </lineage>
</organism>
<proteinExistence type="predicted"/>
<name>A0A8J5X9S0_ZIZPA</name>
<evidence type="ECO:0000313" key="1">
    <source>
        <dbReference type="EMBL" id="KAG8100582.1"/>
    </source>
</evidence>